<organism evidence="7 8">
    <name type="scientific">Kineococcus endophyticus</name>
    <dbReference type="NCBI Taxonomy" id="1181883"/>
    <lineage>
        <taxon>Bacteria</taxon>
        <taxon>Bacillati</taxon>
        <taxon>Actinomycetota</taxon>
        <taxon>Actinomycetes</taxon>
        <taxon>Kineosporiales</taxon>
        <taxon>Kineosporiaceae</taxon>
        <taxon>Kineococcus</taxon>
    </lineage>
</organism>
<dbReference type="EMBL" id="JBFNQN010000009">
    <property type="protein sequence ID" value="MEW9265852.1"/>
    <property type="molecule type" value="Genomic_DNA"/>
</dbReference>
<dbReference type="InterPro" id="IPR051201">
    <property type="entry name" value="Chloro_Bact_Ser_Proteases"/>
</dbReference>
<dbReference type="RefSeq" id="WP_367638984.1">
    <property type="nucleotide sequence ID" value="NZ_JBFNQN010000009.1"/>
</dbReference>
<dbReference type="Gene3D" id="2.40.10.10">
    <property type="entry name" value="Trypsin-like serine proteases"/>
    <property type="match status" value="2"/>
</dbReference>
<dbReference type="Pfam" id="PF13365">
    <property type="entry name" value="Trypsin_2"/>
    <property type="match status" value="1"/>
</dbReference>
<comment type="caution">
    <text evidence="7">The sequence shown here is derived from an EMBL/GenBank/DDBJ whole genome shotgun (WGS) entry which is preliminary data.</text>
</comment>
<comment type="similarity">
    <text evidence="1">Belongs to the peptidase S1C family.</text>
</comment>
<dbReference type="PRINTS" id="PR00834">
    <property type="entry name" value="PROTEASES2C"/>
</dbReference>
<keyword evidence="2" id="KW-0645">Protease</keyword>
<dbReference type="PROSITE" id="PS50106">
    <property type="entry name" value="PDZ"/>
    <property type="match status" value="1"/>
</dbReference>
<dbReference type="CDD" id="cd06779">
    <property type="entry name" value="cpPDZ_Deg_HtrA-like"/>
    <property type="match status" value="1"/>
</dbReference>
<evidence type="ECO:0000313" key="7">
    <source>
        <dbReference type="EMBL" id="MEW9265852.1"/>
    </source>
</evidence>
<evidence type="ECO:0000313" key="8">
    <source>
        <dbReference type="Proteomes" id="UP001555826"/>
    </source>
</evidence>
<proteinExistence type="inferred from homology"/>
<dbReference type="InterPro" id="IPR001478">
    <property type="entry name" value="PDZ"/>
</dbReference>
<protein>
    <submittedName>
        <fullName evidence="7">Trypsin-like peptidase domain-containing protein</fullName>
    </submittedName>
</protein>
<feature type="compositionally biased region" description="Polar residues" evidence="4">
    <location>
        <begin position="1"/>
        <end position="24"/>
    </location>
</feature>
<dbReference type="SUPFAM" id="SSF50156">
    <property type="entry name" value="PDZ domain-like"/>
    <property type="match status" value="1"/>
</dbReference>
<feature type="domain" description="PDZ" evidence="6">
    <location>
        <begin position="389"/>
        <end position="481"/>
    </location>
</feature>
<dbReference type="SUPFAM" id="SSF50494">
    <property type="entry name" value="Trypsin-like serine proteases"/>
    <property type="match status" value="1"/>
</dbReference>
<evidence type="ECO:0000256" key="4">
    <source>
        <dbReference type="SAM" id="MobiDB-lite"/>
    </source>
</evidence>
<evidence type="ECO:0000259" key="6">
    <source>
        <dbReference type="PROSITE" id="PS50106"/>
    </source>
</evidence>
<feature type="transmembrane region" description="Helical" evidence="5">
    <location>
        <begin position="107"/>
        <end position="132"/>
    </location>
</feature>
<sequence length="496" mass="48821">MNGPQRPTTDGTGHPTSGALSTQARGGDGQGFGGYGRPDDTGATQPQQPWDWNKGPYGQQTDRSYGGYGQQDPWATPGGPTPPGGGGDDHGGGGGGGRRGPRRSPGWLGVAGVAIASALVASVVTVGAVGAFGQDSSGGSGGGTTSSSSSSGAPIQGVSETTVNWQAVASAVGPSVVSVTVTGQTGEAEGSGIVYDAQGFVVTNNHVVSGLGQGAKITVTLNDGREYQATIKGTDPATDLAVIQLTNPPSDLKAATFADSDDVVAGQAVMALGNPLGLSGSATTGIVSAINRPVITQTEEQSQSQDPFGQFGGGQQQQQTTAETAATNAIQTDAAINPGNSGGALLDSSGKVIGINSSIASLSSSSSSSQSGSIGLGFAIPSNEVKMIADQLIKTGSAQHAWLGVSMSEQAATATVGDVSRQGAQVADVSSGSPAAQAGLKAGDIITAVDGVTVDGADSLTAAIRGKAVDSQVKLTVVRDGAEQTLTATLTARAEN</sequence>
<gene>
    <name evidence="7" type="ORF">AB1207_13925</name>
</gene>
<feature type="compositionally biased region" description="Gly residues" evidence="4">
    <location>
        <begin position="26"/>
        <end position="36"/>
    </location>
</feature>
<dbReference type="Proteomes" id="UP001555826">
    <property type="component" value="Unassembled WGS sequence"/>
</dbReference>
<dbReference type="InterPro" id="IPR009003">
    <property type="entry name" value="Peptidase_S1_PA"/>
</dbReference>
<keyword evidence="3" id="KW-0378">Hydrolase</keyword>
<accession>A0ABV3P898</accession>
<keyword evidence="5" id="KW-0472">Membrane</keyword>
<dbReference type="PANTHER" id="PTHR43343:SF3">
    <property type="entry name" value="PROTEASE DO-LIKE 8, CHLOROPLASTIC"/>
    <property type="match status" value="1"/>
</dbReference>
<dbReference type="SMART" id="SM00228">
    <property type="entry name" value="PDZ"/>
    <property type="match status" value="1"/>
</dbReference>
<feature type="region of interest" description="Disordered" evidence="4">
    <location>
        <begin position="297"/>
        <end position="324"/>
    </location>
</feature>
<feature type="region of interest" description="Disordered" evidence="4">
    <location>
        <begin position="1"/>
        <end position="105"/>
    </location>
</feature>
<keyword evidence="5" id="KW-1133">Transmembrane helix</keyword>
<dbReference type="InterPro" id="IPR043504">
    <property type="entry name" value="Peptidase_S1_PA_chymotrypsin"/>
</dbReference>
<evidence type="ECO:0000256" key="3">
    <source>
        <dbReference type="ARBA" id="ARBA00022801"/>
    </source>
</evidence>
<evidence type="ECO:0000256" key="2">
    <source>
        <dbReference type="ARBA" id="ARBA00022670"/>
    </source>
</evidence>
<dbReference type="InterPro" id="IPR036034">
    <property type="entry name" value="PDZ_sf"/>
</dbReference>
<dbReference type="Pfam" id="PF13180">
    <property type="entry name" value="PDZ_2"/>
    <property type="match status" value="1"/>
</dbReference>
<evidence type="ECO:0000256" key="1">
    <source>
        <dbReference type="ARBA" id="ARBA00010541"/>
    </source>
</evidence>
<dbReference type="InterPro" id="IPR001940">
    <property type="entry name" value="Peptidase_S1C"/>
</dbReference>
<evidence type="ECO:0000256" key="5">
    <source>
        <dbReference type="SAM" id="Phobius"/>
    </source>
</evidence>
<dbReference type="PANTHER" id="PTHR43343">
    <property type="entry name" value="PEPTIDASE S12"/>
    <property type="match status" value="1"/>
</dbReference>
<reference evidence="7 8" key="1">
    <citation type="submission" date="2024-07" db="EMBL/GenBank/DDBJ databases">
        <authorList>
            <person name="Thanompreechachai J."/>
            <person name="Duangmal K."/>
        </authorList>
    </citation>
    <scope>NUCLEOTIDE SEQUENCE [LARGE SCALE GENOMIC DNA]</scope>
    <source>
        <strain evidence="7 8">KCTC 19886</strain>
    </source>
</reference>
<dbReference type="Gene3D" id="2.30.42.10">
    <property type="match status" value="1"/>
</dbReference>
<feature type="region of interest" description="Disordered" evidence="4">
    <location>
        <begin position="133"/>
        <end position="157"/>
    </location>
</feature>
<keyword evidence="5" id="KW-0812">Transmembrane</keyword>
<keyword evidence="8" id="KW-1185">Reference proteome</keyword>
<name>A0ABV3P898_9ACTN</name>
<dbReference type="CDD" id="cd00600">
    <property type="entry name" value="Sm_like"/>
    <property type="match status" value="1"/>
</dbReference>